<dbReference type="OrthoDB" id="10457877at2759"/>
<keyword evidence="3 5" id="KW-1133">Transmembrane helix</keyword>
<evidence type="ECO:0008006" key="8">
    <source>
        <dbReference type="Google" id="ProtNLM"/>
    </source>
</evidence>
<feature type="transmembrane region" description="Helical" evidence="5">
    <location>
        <begin position="142"/>
        <end position="163"/>
    </location>
</feature>
<evidence type="ECO:0000256" key="1">
    <source>
        <dbReference type="ARBA" id="ARBA00004370"/>
    </source>
</evidence>
<keyword evidence="7" id="KW-1185">Reference proteome</keyword>
<dbReference type="Proteomes" id="UP000614601">
    <property type="component" value="Unassembled WGS sequence"/>
</dbReference>
<keyword evidence="4 5" id="KW-0472">Membrane</keyword>
<evidence type="ECO:0000256" key="3">
    <source>
        <dbReference type="ARBA" id="ARBA00022989"/>
    </source>
</evidence>
<feature type="transmembrane region" description="Helical" evidence="5">
    <location>
        <begin position="86"/>
        <end position="103"/>
    </location>
</feature>
<dbReference type="Proteomes" id="UP000783686">
    <property type="component" value="Unassembled WGS sequence"/>
</dbReference>
<dbReference type="SUPFAM" id="SSF103473">
    <property type="entry name" value="MFS general substrate transporter"/>
    <property type="match status" value="1"/>
</dbReference>
<dbReference type="GO" id="GO:0022857">
    <property type="term" value="F:transmembrane transporter activity"/>
    <property type="evidence" value="ECO:0007669"/>
    <property type="project" value="InterPro"/>
</dbReference>
<name>A0A811LP94_9BILA</name>
<feature type="transmembrane region" description="Helical" evidence="5">
    <location>
        <begin position="337"/>
        <end position="358"/>
    </location>
</feature>
<feature type="transmembrane region" description="Helical" evidence="5">
    <location>
        <begin position="363"/>
        <end position="382"/>
    </location>
</feature>
<dbReference type="Gene3D" id="1.20.1250.20">
    <property type="entry name" value="MFS general substrate transporter like domains"/>
    <property type="match status" value="1"/>
</dbReference>
<evidence type="ECO:0000313" key="7">
    <source>
        <dbReference type="Proteomes" id="UP000614601"/>
    </source>
</evidence>
<dbReference type="Pfam" id="PF00083">
    <property type="entry name" value="Sugar_tr"/>
    <property type="match status" value="1"/>
</dbReference>
<dbReference type="GO" id="GO:0016020">
    <property type="term" value="C:membrane"/>
    <property type="evidence" value="ECO:0007669"/>
    <property type="project" value="UniProtKB-SubCell"/>
</dbReference>
<comment type="subcellular location">
    <subcellularLocation>
        <location evidence="1">Membrane</location>
    </subcellularLocation>
</comment>
<sequence>MSWSACTESSTITESEQHEQRIEKNKTVLIATNILIVLATSFHLGFKLIYADFIGEGDVFLATEDFNNLTDAELIKHHFTRFESPLYTNLACMFGAAIVVVWSKQFSQYSPRYCLIFAILASLVGAPFTAGCFIWKQHWMQTLGLCLSDIALVVAVCFQVCLVQDISNTKMKKKFTFFTGIAFALGTFAACCLCLCTFTYPSLRLFVYLALFSFILPAIIFIFKIPDPIFHLFEEDSNSCVMEILNDSNTLENTKLQEALEFYHNGKLTTEESKLIYTRSVAKCPYDGLLHVWIDRNGCTVAIIAIVTNMMGAVCDHLFSLRWYIHHVYKDNENLTIIFTLTFAFLLGTLLSIPISFVCSRRYVFLTASMLLFFCEVCHGLMHCTVFGEIFHPEHGSLIGMFFRILQTIASGATFSTHAWTIGAELAPRNIQLMITGAGIFVRFFFAELFTITHVAFREYETYALAPMICIVTALGITLISMYMPQGNGFFNMYSWWINIAEDAHAQTYFNKNKYKLYTNYNYNLDDLKSCKEKLTLAVDKNNKDEQQLSVLSSENKMS</sequence>
<proteinExistence type="predicted"/>
<feature type="transmembrane region" description="Helical" evidence="5">
    <location>
        <begin position="301"/>
        <end position="325"/>
    </location>
</feature>
<feature type="transmembrane region" description="Helical" evidence="5">
    <location>
        <begin position="402"/>
        <end position="421"/>
    </location>
</feature>
<dbReference type="InterPro" id="IPR036259">
    <property type="entry name" value="MFS_trans_sf"/>
</dbReference>
<feature type="transmembrane region" description="Helical" evidence="5">
    <location>
        <begin position="115"/>
        <end position="136"/>
    </location>
</feature>
<reference evidence="6" key="1">
    <citation type="submission" date="2020-09" db="EMBL/GenBank/DDBJ databases">
        <authorList>
            <person name="Kikuchi T."/>
        </authorList>
    </citation>
    <scope>NUCLEOTIDE SEQUENCE</scope>
    <source>
        <strain evidence="6">SH1</strain>
    </source>
</reference>
<protein>
    <recommendedName>
        <fullName evidence="8">MFS domain-containing protein</fullName>
    </recommendedName>
</protein>
<accession>A0A811LP94</accession>
<evidence type="ECO:0000256" key="5">
    <source>
        <dbReference type="SAM" id="Phobius"/>
    </source>
</evidence>
<dbReference type="EMBL" id="CAJFDH010000006">
    <property type="protein sequence ID" value="CAD5228682.1"/>
    <property type="molecule type" value="Genomic_DNA"/>
</dbReference>
<feature type="transmembrane region" description="Helical" evidence="5">
    <location>
        <begin position="206"/>
        <end position="223"/>
    </location>
</feature>
<comment type="caution">
    <text evidence="6">The sequence shown here is derived from an EMBL/GenBank/DDBJ whole genome shotgun (WGS) entry which is preliminary data.</text>
</comment>
<dbReference type="AlphaFoldDB" id="A0A811LP94"/>
<evidence type="ECO:0000256" key="4">
    <source>
        <dbReference type="ARBA" id="ARBA00023136"/>
    </source>
</evidence>
<keyword evidence="2 5" id="KW-0812">Transmembrane</keyword>
<feature type="transmembrane region" description="Helical" evidence="5">
    <location>
        <begin position="28"/>
        <end position="50"/>
    </location>
</feature>
<feature type="transmembrane region" description="Helical" evidence="5">
    <location>
        <begin position="433"/>
        <end position="457"/>
    </location>
</feature>
<evidence type="ECO:0000256" key="2">
    <source>
        <dbReference type="ARBA" id="ARBA00022692"/>
    </source>
</evidence>
<evidence type="ECO:0000313" key="6">
    <source>
        <dbReference type="EMBL" id="CAD5228682.1"/>
    </source>
</evidence>
<organism evidence="6 7">
    <name type="scientific">Bursaphelenchus okinawaensis</name>
    <dbReference type="NCBI Taxonomy" id="465554"/>
    <lineage>
        <taxon>Eukaryota</taxon>
        <taxon>Metazoa</taxon>
        <taxon>Ecdysozoa</taxon>
        <taxon>Nematoda</taxon>
        <taxon>Chromadorea</taxon>
        <taxon>Rhabditida</taxon>
        <taxon>Tylenchina</taxon>
        <taxon>Tylenchomorpha</taxon>
        <taxon>Aphelenchoidea</taxon>
        <taxon>Aphelenchoididae</taxon>
        <taxon>Bursaphelenchus</taxon>
    </lineage>
</organism>
<feature type="transmembrane region" description="Helical" evidence="5">
    <location>
        <begin position="175"/>
        <end position="200"/>
    </location>
</feature>
<dbReference type="EMBL" id="CAJFCW020000006">
    <property type="protein sequence ID" value="CAG9124851.1"/>
    <property type="molecule type" value="Genomic_DNA"/>
</dbReference>
<feature type="transmembrane region" description="Helical" evidence="5">
    <location>
        <begin position="463"/>
        <end position="484"/>
    </location>
</feature>
<gene>
    <name evidence="6" type="ORF">BOKJ2_LOCUS12800</name>
</gene>
<dbReference type="InterPro" id="IPR005828">
    <property type="entry name" value="MFS_sugar_transport-like"/>
</dbReference>